<organism evidence="1 2">
    <name type="scientific">Clostridium muellerianum</name>
    <dbReference type="NCBI Taxonomy" id="2716538"/>
    <lineage>
        <taxon>Bacteria</taxon>
        <taxon>Bacillati</taxon>
        <taxon>Bacillota</taxon>
        <taxon>Clostridia</taxon>
        <taxon>Eubacteriales</taxon>
        <taxon>Clostridiaceae</taxon>
        <taxon>Clostridium</taxon>
    </lineage>
</organism>
<sequence>MDNLVSPSPLDEIRIKNGIDNLNTFFHSLFKNNSEKSINLINHEDLNFASLFTLKNKIQELNIFHSLNPRNKLAIEIINEIYTGKKNSRNTNYLSCDYVEGIHAVLKWILVTGSVDDGMNNEYDEILDISAALLTKVYRDKTVLSVIADMIFKRYKKGFLIHNLVWAFFECRDPKSLIIIAQGLQSKELKDIELSKKLLNFVPGVTMIENMDKNSCYLYFLNWLEKNFLFLHFTGESFQKSSNPIPYIVILRAKYICAPVSIDSGKILTPLKKEEINLLKLFDKLDNNTKLLLSNFSFNFHRKNIYNWNKWLYSPMAEQIKIARLGGI</sequence>
<keyword evidence="2" id="KW-1185">Reference proteome</keyword>
<dbReference type="AlphaFoldDB" id="A0A7Y0EI37"/>
<dbReference type="EMBL" id="JABBNI010000025">
    <property type="protein sequence ID" value="NMM63881.1"/>
    <property type="molecule type" value="Genomic_DNA"/>
</dbReference>
<evidence type="ECO:0000313" key="1">
    <source>
        <dbReference type="EMBL" id="NMM63881.1"/>
    </source>
</evidence>
<comment type="caution">
    <text evidence="1">The sequence shown here is derived from an EMBL/GenBank/DDBJ whole genome shotgun (WGS) entry which is preliminary data.</text>
</comment>
<dbReference type="RefSeq" id="WP_169298458.1">
    <property type="nucleotide sequence ID" value="NZ_JABBNI010000025.1"/>
</dbReference>
<reference evidence="1 2" key="1">
    <citation type="submission" date="2020-06" db="EMBL/GenBank/DDBJ databases">
        <title>Complete Genome Sequence of Clostridium muelleri sp. nov. P21T, an Acid-Alcohol Producing Acetogen Isolated from Old Hay.</title>
        <authorList>
            <person name="Duncan K.E."/>
            <person name="Tanner R.S."/>
        </authorList>
    </citation>
    <scope>NUCLEOTIDE SEQUENCE [LARGE SCALE GENOMIC DNA]</scope>
    <source>
        <strain evidence="1 2">P21</strain>
    </source>
</reference>
<protein>
    <submittedName>
        <fullName evidence="1">Uncharacterized protein</fullName>
    </submittedName>
</protein>
<gene>
    <name evidence="1" type="ORF">HBE96_14585</name>
</gene>
<name>A0A7Y0EI37_9CLOT</name>
<dbReference type="Proteomes" id="UP000537131">
    <property type="component" value="Unassembled WGS sequence"/>
</dbReference>
<proteinExistence type="predicted"/>
<evidence type="ECO:0000313" key="2">
    <source>
        <dbReference type="Proteomes" id="UP000537131"/>
    </source>
</evidence>
<accession>A0A7Y0EI37</accession>